<dbReference type="Proteomes" id="UP000190667">
    <property type="component" value="Unassembled WGS sequence"/>
</dbReference>
<dbReference type="OrthoDB" id="9804086at2"/>
<dbReference type="STRING" id="1926881.BTJ39_23190"/>
<sequence>MYKNRYYQEEASDAAVRELQLADRASLVMCCGSGKTYTGALIARKLKARRRVVVAPTILLAAQIAGEYRSLLLGDNYPVRFATITLACL</sequence>
<evidence type="ECO:0000313" key="2">
    <source>
        <dbReference type="EMBL" id="OON34722.1"/>
    </source>
</evidence>
<reference evidence="2 3" key="1">
    <citation type="submission" date="2016-12" db="EMBL/GenBank/DDBJ databases">
        <title>Izhakiella australiana sp. nov. of genus Izhakiella isolated from Australian desert.</title>
        <authorList>
            <person name="Ji M."/>
        </authorList>
    </citation>
    <scope>NUCLEOTIDE SEQUENCE [LARGE SCALE GENOMIC DNA]</scope>
    <source>
        <strain evidence="2 3">D4N98</strain>
    </source>
</reference>
<accession>A0A1S8Y785</accession>
<dbReference type="Gene3D" id="3.40.50.300">
    <property type="entry name" value="P-loop containing nucleotide triphosphate hydrolases"/>
    <property type="match status" value="1"/>
</dbReference>
<name>A0A1S8Y785_9GAMM</name>
<feature type="domain" description="Helicase/UvrB N-terminal" evidence="1">
    <location>
        <begin position="3"/>
        <end position="73"/>
    </location>
</feature>
<keyword evidence="3" id="KW-1185">Reference proteome</keyword>
<organism evidence="2 3">
    <name type="scientific">Izhakiella australiensis</name>
    <dbReference type="NCBI Taxonomy" id="1926881"/>
    <lineage>
        <taxon>Bacteria</taxon>
        <taxon>Pseudomonadati</taxon>
        <taxon>Pseudomonadota</taxon>
        <taxon>Gammaproteobacteria</taxon>
        <taxon>Enterobacterales</taxon>
        <taxon>Erwiniaceae</taxon>
        <taxon>Izhakiella</taxon>
    </lineage>
</organism>
<dbReference type="GO" id="GO:0005524">
    <property type="term" value="F:ATP binding"/>
    <property type="evidence" value="ECO:0007669"/>
    <property type="project" value="InterPro"/>
</dbReference>
<dbReference type="SUPFAM" id="SSF52540">
    <property type="entry name" value="P-loop containing nucleoside triphosphate hydrolases"/>
    <property type="match status" value="1"/>
</dbReference>
<evidence type="ECO:0000313" key="3">
    <source>
        <dbReference type="Proteomes" id="UP000190667"/>
    </source>
</evidence>
<dbReference type="EMBL" id="MRUL01000033">
    <property type="protein sequence ID" value="OON34722.1"/>
    <property type="molecule type" value="Genomic_DNA"/>
</dbReference>
<comment type="caution">
    <text evidence="2">The sequence shown here is derived from an EMBL/GenBank/DDBJ whole genome shotgun (WGS) entry which is preliminary data.</text>
</comment>
<dbReference type="GO" id="GO:0016787">
    <property type="term" value="F:hydrolase activity"/>
    <property type="evidence" value="ECO:0007669"/>
    <property type="project" value="InterPro"/>
</dbReference>
<proteinExistence type="predicted"/>
<dbReference type="GO" id="GO:0003677">
    <property type="term" value="F:DNA binding"/>
    <property type="evidence" value="ECO:0007669"/>
    <property type="project" value="InterPro"/>
</dbReference>
<protein>
    <recommendedName>
        <fullName evidence="1">Helicase/UvrB N-terminal domain-containing protein</fullName>
    </recommendedName>
</protein>
<dbReference type="InterPro" id="IPR006935">
    <property type="entry name" value="Helicase/UvrB_N"/>
</dbReference>
<dbReference type="Pfam" id="PF04851">
    <property type="entry name" value="ResIII"/>
    <property type="match status" value="1"/>
</dbReference>
<dbReference type="InterPro" id="IPR027417">
    <property type="entry name" value="P-loop_NTPase"/>
</dbReference>
<dbReference type="RefSeq" id="WP_078005045.1">
    <property type="nucleotide sequence ID" value="NZ_MRUL01000033.1"/>
</dbReference>
<evidence type="ECO:0000259" key="1">
    <source>
        <dbReference type="Pfam" id="PF04851"/>
    </source>
</evidence>
<gene>
    <name evidence="2" type="ORF">BTJ39_23190</name>
</gene>
<dbReference type="AlphaFoldDB" id="A0A1S8Y785"/>